<dbReference type="RefSeq" id="WP_010958637.1">
    <property type="nucleotide sequence ID" value="NC_009727.1"/>
</dbReference>
<organism evidence="1 2">
    <name type="scientific">Coxiella burnetii (strain Dugway 5J108-111)</name>
    <dbReference type="NCBI Taxonomy" id="434922"/>
    <lineage>
        <taxon>Bacteria</taxon>
        <taxon>Pseudomonadati</taxon>
        <taxon>Pseudomonadota</taxon>
        <taxon>Gammaproteobacteria</taxon>
        <taxon>Legionellales</taxon>
        <taxon>Coxiellaceae</taxon>
        <taxon>Coxiella</taxon>
    </lineage>
</organism>
<dbReference type="EMBL" id="CP000733">
    <property type="protein sequence ID" value="ABS77499.2"/>
    <property type="molecule type" value="Genomic_DNA"/>
</dbReference>
<proteinExistence type="predicted"/>
<protein>
    <submittedName>
        <fullName evidence="1">Uncharacterized protein</fullName>
    </submittedName>
</protein>
<dbReference type="KEGG" id="cbd:CBUD_2175"/>
<gene>
    <name evidence="1" type="ordered locus">CBUD_2175</name>
</gene>
<accession>A9KDC9</accession>
<sequence length="134" mass="14264">MSYIKRDHTALRDIAMKTFLKVVGLAASLSAASVAFSSYQLIIKNNYNQTVAISLFDDQGGTHDAGEVEANGQTKITAHLDQASGFCLNVAGKREVVCSYKSGSHPNGTITIDSTGRYCIYNNTKKISGGHGCG</sequence>
<evidence type="ECO:0000313" key="1">
    <source>
        <dbReference type="EMBL" id="ABS77499.2"/>
    </source>
</evidence>
<dbReference type="Proteomes" id="UP000008555">
    <property type="component" value="Chromosome"/>
</dbReference>
<dbReference type="HOGENOM" id="CLU_2057467_0_0_6"/>
<reference evidence="1 2" key="1">
    <citation type="journal article" date="2009" name="Infect. Immun.">
        <title>Comparative genomics reveal extensive transposon-mediated genomic plasticity and diversity among potential effector proteins within the genus Coxiella.</title>
        <authorList>
            <person name="Beare P.A."/>
            <person name="Unsworth N."/>
            <person name="Andoh M."/>
            <person name="Voth D.E."/>
            <person name="Omsland A."/>
            <person name="Gilk S.D."/>
            <person name="Williams K.P."/>
            <person name="Sobral B.W."/>
            <person name="Kupko J.J.III."/>
            <person name="Porcella S.F."/>
            <person name="Samuel J.E."/>
            <person name="Heinzen R.A."/>
        </authorList>
    </citation>
    <scope>NUCLEOTIDE SEQUENCE [LARGE SCALE GENOMIC DNA]</scope>
    <source>
        <strain evidence="1 2">Dugway 5J108-111</strain>
    </source>
</reference>
<name>A9KDC9_COXBN</name>
<dbReference type="AlphaFoldDB" id="A9KDC9"/>
<evidence type="ECO:0000313" key="2">
    <source>
        <dbReference type="Proteomes" id="UP000008555"/>
    </source>
</evidence>